<dbReference type="GO" id="GO:0005764">
    <property type="term" value="C:lysosome"/>
    <property type="evidence" value="ECO:0007669"/>
    <property type="project" value="TreeGrafter"/>
</dbReference>
<dbReference type="GO" id="GO:1904263">
    <property type="term" value="P:positive regulation of TORC1 signaling"/>
    <property type="evidence" value="ECO:0007669"/>
    <property type="project" value="TreeGrafter"/>
</dbReference>
<dbReference type="Pfam" id="PF04670">
    <property type="entry name" value="Gtr1_RagA"/>
    <property type="match status" value="1"/>
</dbReference>
<dbReference type="PANTHER" id="PTHR11259">
    <property type="entry name" value="RAS-RELATED GTP BINDING RAG/GTR YEAST"/>
    <property type="match status" value="1"/>
</dbReference>
<dbReference type="GO" id="GO:0005525">
    <property type="term" value="F:GTP binding"/>
    <property type="evidence" value="ECO:0007669"/>
    <property type="project" value="UniProtKB-KW"/>
</dbReference>
<dbReference type="Proteomes" id="UP001230188">
    <property type="component" value="Unassembled WGS sequence"/>
</dbReference>
<sequence>MASPASSSESLEERVQGAARIVLMGSQRSGKTSMERVVFGKLSPHETLFVPATSAPTLRLVSSSDLARFAIFDIPGSAELSELSHNGSPLTPFAVFSRCRVLVYVIDAEAEPNAECARFAEVVEIARKVNPRLALEVFVHKVDGDLFLTEEQKLDCRREIEQCVRAELADLKRVSQEELVDEEEVSFSLTSIYDHSVFEAFSKVISKRLVPQRDALEKLLDALVSSCDMEKSFLFDVSSKVYVATDSAPVDSASYELCADAIDVVLDVGSIYAPHLSNDACSAAVTLSNGMALVLDEVDATLAVVCLLRSENLDKKGLIDYNLDCFRKALHQLADLNAVSSSNSAACCS</sequence>
<dbReference type="GO" id="GO:0010507">
    <property type="term" value="P:negative regulation of autophagy"/>
    <property type="evidence" value="ECO:0007669"/>
    <property type="project" value="TreeGrafter"/>
</dbReference>
<evidence type="ECO:0000256" key="1">
    <source>
        <dbReference type="ARBA" id="ARBA00007756"/>
    </source>
</evidence>
<dbReference type="GO" id="GO:1990131">
    <property type="term" value="C:Gtr1-Gtr2 GTPase complex"/>
    <property type="evidence" value="ECO:0007669"/>
    <property type="project" value="TreeGrafter"/>
</dbReference>
<evidence type="ECO:0000256" key="2">
    <source>
        <dbReference type="ARBA" id="ARBA00022741"/>
    </source>
</evidence>
<evidence type="ECO:0000313" key="5">
    <source>
        <dbReference type="Proteomes" id="UP001230188"/>
    </source>
</evidence>
<dbReference type="EMBL" id="JAQMWT010000029">
    <property type="protein sequence ID" value="KAJ8613370.1"/>
    <property type="molecule type" value="Genomic_DNA"/>
</dbReference>
<accession>A0AAD7UNR0</accession>
<organism evidence="4 5">
    <name type="scientific">Chrysophaeum taylorii</name>
    <dbReference type="NCBI Taxonomy" id="2483200"/>
    <lineage>
        <taxon>Eukaryota</taxon>
        <taxon>Sar</taxon>
        <taxon>Stramenopiles</taxon>
        <taxon>Ochrophyta</taxon>
        <taxon>Pelagophyceae</taxon>
        <taxon>Pelagomonadales</taxon>
        <taxon>Pelagomonadaceae</taxon>
        <taxon>Chrysophaeum</taxon>
    </lineage>
</organism>
<evidence type="ECO:0008006" key="6">
    <source>
        <dbReference type="Google" id="ProtNLM"/>
    </source>
</evidence>
<dbReference type="PANTHER" id="PTHR11259:SF2">
    <property type="entry name" value="GH16429P"/>
    <property type="match status" value="1"/>
</dbReference>
<dbReference type="AlphaFoldDB" id="A0AAD7UNR0"/>
<reference evidence="4" key="1">
    <citation type="submission" date="2023-01" db="EMBL/GenBank/DDBJ databases">
        <title>Metagenome sequencing of chrysophaentin producing Chrysophaeum taylorii.</title>
        <authorList>
            <person name="Davison J."/>
            <person name="Bewley C."/>
        </authorList>
    </citation>
    <scope>NUCLEOTIDE SEQUENCE</scope>
    <source>
        <strain evidence="4">NIES-1699</strain>
    </source>
</reference>
<keyword evidence="5" id="KW-1185">Reference proteome</keyword>
<dbReference type="Gene3D" id="3.40.50.300">
    <property type="entry name" value="P-loop containing nucleotide triphosphate hydrolases"/>
    <property type="match status" value="1"/>
</dbReference>
<dbReference type="InterPro" id="IPR006762">
    <property type="entry name" value="Gtr1_RagA"/>
</dbReference>
<dbReference type="GO" id="GO:0005634">
    <property type="term" value="C:nucleus"/>
    <property type="evidence" value="ECO:0007669"/>
    <property type="project" value="TreeGrafter"/>
</dbReference>
<keyword evidence="3" id="KW-0342">GTP-binding</keyword>
<dbReference type="SUPFAM" id="SSF52540">
    <property type="entry name" value="P-loop containing nucleoside triphosphate hydrolases"/>
    <property type="match status" value="1"/>
</dbReference>
<name>A0AAD7UNR0_9STRA</name>
<comment type="caution">
    <text evidence="4">The sequence shown here is derived from an EMBL/GenBank/DDBJ whole genome shotgun (WGS) entry which is preliminary data.</text>
</comment>
<dbReference type="InterPro" id="IPR027417">
    <property type="entry name" value="P-loop_NTPase"/>
</dbReference>
<comment type="similarity">
    <text evidence="1">Belongs to the GTR/RAG GTP-binding protein family.</text>
</comment>
<keyword evidence="2" id="KW-0547">Nucleotide-binding</keyword>
<protein>
    <recommendedName>
        <fullName evidence="6">GTP-binding protein</fullName>
    </recommendedName>
</protein>
<dbReference type="GO" id="GO:0009267">
    <property type="term" value="P:cellular response to starvation"/>
    <property type="evidence" value="ECO:0007669"/>
    <property type="project" value="TreeGrafter"/>
</dbReference>
<dbReference type="GO" id="GO:0003924">
    <property type="term" value="F:GTPase activity"/>
    <property type="evidence" value="ECO:0007669"/>
    <property type="project" value="TreeGrafter"/>
</dbReference>
<evidence type="ECO:0000313" key="4">
    <source>
        <dbReference type="EMBL" id="KAJ8613370.1"/>
    </source>
</evidence>
<proteinExistence type="inferred from homology"/>
<dbReference type="Gene3D" id="3.30.450.190">
    <property type="match status" value="1"/>
</dbReference>
<evidence type="ECO:0000256" key="3">
    <source>
        <dbReference type="ARBA" id="ARBA00023134"/>
    </source>
</evidence>
<gene>
    <name evidence="4" type="ORF">CTAYLR_002288</name>
</gene>